<evidence type="ECO:0000256" key="1">
    <source>
        <dbReference type="SAM" id="MobiDB-lite"/>
    </source>
</evidence>
<feature type="compositionally biased region" description="Polar residues" evidence="1">
    <location>
        <begin position="145"/>
        <end position="164"/>
    </location>
</feature>
<dbReference type="GeneID" id="77729350"/>
<feature type="region of interest" description="Disordered" evidence="1">
    <location>
        <begin position="134"/>
        <end position="164"/>
    </location>
</feature>
<evidence type="ECO:0000313" key="3">
    <source>
        <dbReference type="Proteomes" id="UP001164286"/>
    </source>
</evidence>
<dbReference type="Proteomes" id="UP001164286">
    <property type="component" value="Unassembled WGS sequence"/>
</dbReference>
<evidence type="ECO:0000313" key="2">
    <source>
        <dbReference type="EMBL" id="KAI9633868.1"/>
    </source>
</evidence>
<sequence length="358" mass="38231">MSSQHQGRAYFRLNAPIDASSEPTIGIVATRLLDPIGSFGQTEDTHRKQLQSLIQNHLHTLTHNSADQDRTLVAVAKSLMRMTCAATISVPTGTCPDDTETVNWELAAIDLSVGGETYATVHRVPESPSILQTTYKPLSGDQPASALQTPSSTHTSPQPAPQTSAPINVALHIGVIKPGIIDGVVQDMYRIQSERYTVRGTEGDDESRLSVLNGSLAKSVQRANGSRTKDLTISCDAAKKMCYAAGMRALWKGYGDLTEDRNVVVQVCDTAEDWETHKQHALSVYQEAWGSAATGETPSPSNQIDEAGGGTAAAECQNDESVRTSGCSRLTKVAGIVAVTGAVASALYYSLRDTLSDE</sequence>
<accession>A0AA38LSW6</accession>
<keyword evidence="3" id="KW-1185">Reference proteome</keyword>
<organism evidence="2 3">
    <name type="scientific">Dioszegia hungarica</name>
    <dbReference type="NCBI Taxonomy" id="4972"/>
    <lineage>
        <taxon>Eukaryota</taxon>
        <taxon>Fungi</taxon>
        <taxon>Dikarya</taxon>
        <taxon>Basidiomycota</taxon>
        <taxon>Agaricomycotina</taxon>
        <taxon>Tremellomycetes</taxon>
        <taxon>Tremellales</taxon>
        <taxon>Bulleribasidiaceae</taxon>
        <taxon>Dioszegia</taxon>
    </lineage>
</organism>
<dbReference type="AlphaFoldDB" id="A0AA38LSW6"/>
<comment type="caution">
    <text evidence="2">The sequence shown here is derived from an EMBL/GenBank/DDBJ whole genome shotgun (WGS) entry which is preliminary data.</text>
</comment>
<reference evidence="2" key="1">
    <citation type="journal article" date="2022" name="G3 (Bethesda)">
        <title>High quality genome of the basidiomycete yeast Dioszegia hungarica PDD-24b-2 isolated from cloud water.</title>
        <authorList>
            <person name="Jarrige D."/>
            <person name="Haridas S."/>
            <person name="Bleykasten-Grosshans C."/>
            <person name="Joly M."/>
            <person name="Nadalig T."/>
            <person name="Sancelme M."/>
            <person name="Vuilleumier S."/>
            <person name="Grigoriev I.V."/>
            <person name="Amato P."/>
            <person name="Bringel F."/>
        </authorList>
    </citation>
    <scope>NUCLEOTIDE SEQUENCE</scope>
    <source>
        <strain evidence="2">PDD-24b-2</strain>
    </source>
</reference>
<gene>
    <name evidence="2" type="ORF">MKK02DRAFT_38536</name>
</gene>
<protein>
    <submittedName>
        <fullName evidence="2">Uncharacterized protein</fullName>
    </submittedName>
</protein>
<proteinExistence type="predicted"/>
<name>A0AA38LSW6_9TREE</name>
<dbReference type="EMBL" id="JAKWFO010000008">
    <property type="protein sequence ID" value="KAI9633868.1"/>
    <property type="molecule type" value="Genomic_DNA"/>
</dbReference>
<dbReference type="RefSeq" id="XP_052943645.1">
    <property type="nucleotide sequence ID" value="XM_053090145.1"/>
</dbReference>